<dbReference type="Pfam" id="PF00581">
    <property type="entry name" value="Rhodanese"/>
    <property type="match status" value="2"/>
</dbReference>
<dbReference type="AlphaFoldDB" id="A0AAD5RPV1"/>
<feature type="signal peptide" evidence="2">
    <location>
        <begin position="1"/>
        <end position="16"/>
    </location>
</feature>
<organism evidence="4 5">
    <name type="scientific">Zalerion maritima</name>
    <dbReference type="NCBI Taxonomy" id="339359"/>
    <lineage>
        <taxon>Eukaryota</taxon>
        <taxon>Fungi</taxon>
        <taxon>Dikarya</taxon>
        <taxon>Ascomycota</taxon>
        <taxon>Pezizomycotina</taxon>
        <taxon>Sordariomycetes</taxon>
        <taxon>Lulworthiomycetidae</taxon>
        <taxon>Lulworthiales</taxon>
        <taxon>Lulworthiaceae</taxon>
        <taxon>Zalerion</taxon>
    </lineage>
</organism>
<dbReference type="Proteomes" id="UP001201980">
    <property type="component" value="Unassembled WGS sequence"/>
</dbReference>
<keyword evidence="2" id="KW-0732">Signal</keyword>
<evidence type="ECO:0000313" key="4">
    <source>
        <dbReference type="EMBL" id="KAJ2899986.1"/>
    </source>
</evidence>
<evidence type="ECO:0000256" key="1">
    <source>
        <dbReference type="ARBA" id="ARBA00022737"/>
    </source>
</evidence>
<accession>A0AAD5RPV1</accession>
<dbReference type="PANTHER" id="PTHR43855">
    <property type="entry name" value="THIOSULFATE SULFURTRANSFERASE"/>
    <property type="match status" value="1"/>
</dbReference>
<keyword evidence="5" id="KW-1185">Reference proteome</keyword>
<reference evidence="4" key="1">
    <citation type="submission" date="2022-07" db="EMBL/GenBank/DDBJ databases">
        <title>Draft genome sequence of Zalerion maritima ATCC 34329, a (micro)plastics degrading marine fungus.</title>
        <authorList>
            <person name="Paco A."/>
            <person name="Goncalves M.F.M."/>
            <person name="Rocha-Santos T.A.P."/>
            <person name="Alves A."/>
        </authorList>
    </citation>
    <scope>NUCLEOTIDE SEQUENCE</scope>
    <source>
        <strain evidence="4">ATCC 34329</strain>
    </source>
</reference>
<dbReference type="Gene3D" id="3.40.250.10">
    <property type="entry name" value="Rhodanese-like domain"/>
    <property type="match status" value="2"/>
</dbReference>
<dbReference type="PROSITE" id="PS50206">
    <property type="entry name" value="RHODANESE_3"/>
    <property type="match status" value="2"/>
</dbReference>
<proteinExistence type="predicted"/>
<keyword evidence="1" id="KW-0677">Repeat</keyword>
<name>A0AAD5RPV1_9PEZI</name>
<protein>
    <recommendedName>
        <fullName evidence="3">Rhodanese domain-containing protein</fullName>
    </recommendedName>
</protein>
<dbReference type="EMBL" id="JAKWBI020000183">
    <property type="protein sequence ID" value="KAJ2899986.1"/>
    <property type="molecule type" value="Genomic_DNA"/>
</dbReference>
<dbReference type="InterPro" id="IPR036873">
    <property type="entry name" value="Rhodanese-like_dom_sf"/>
</dbReference>
<sequence length="307" mass="33409">MRLPTLLVTIVPLALCSPSQPIMGPIVTPSWVDSHLDSSNVVVVDLRTADEYMAGHIPGSTSIPFDTVSAWSIMGESELLLEMPDTDDLYPVLETSGISTPWPMTKVVLVYGVGDTAYPLAAGPRVAVTLKYAGISTGRVSVLDGGYPGWVSAGYNTTTDVLANATEANFCGPKDDDFLVKMDYVHERLDSENVIMFDGRDTAVYNGSVLEAWAEKAGHIPGAYSLPAVNIWNEDGSYKSETELMTQVYESAGGPVSKWSREIIVYCGVGGYASSWYFVLTRVLGFNNVKMYDGSAQEWSLYYDMEV</sequence>
<feature type="domain" description="Rhodanese" evidence="3">
    <location>
        <begin position="37"/>
        <end position="159"/>
    </location>
</feature>
<gene>
    <name evidence="4" type="ORF">MKZ38_002705</name>
</gene>
<evidence type="ECO:0000259" key="3">
    <source>
        <dbReference type="PROSITE" id="PS50206"/>
    </source>
</evidence>
<dbReference type="SUPFAM" id="SSF52821">
    <property type="entry name" value="Rhodanese/Cell cycle control phosphatase"/>
    <property type="match status" value="2"/>
</dbReference>
<dbReference type="PANTHER" id="PTHR43855:SF1">
    <property type="entry name" value="THIOSULFATE SULFURTRANSFERASE"/>
    <property type="match status" value="1"/>
</dbReference>
<dbReference type="InterPro" id="IPR001763">
    <property type="entry name" value="Rhodanese-like_dom"/>
</dbReference>
<comment type="caution">
    <text evidence="4">The sequence shown here is derived from an EMBL/GenBank/DDBJ whole genome shotgun (WGS) entry which is preliminary data.</text>
</comment>
<feature type="domain" description="Rhodanese" evidence="3">
    <location>
        <begin position="190"/>
        <end position="307"/>
    </location>
</feature>
<dbReference type="InterPro" id="IPR051126">
    <property type="entry name" value="Thiosulfate_sulfurtransferase"/>
</dbReference>
<evidence type="ECO:0000256" key="2">
    <source>
        <dbReference type="SAM" id="SignalP"/>
    </source>
</evidence>
<feature type="chain" id="PRO_5042236933" description="Rhodanese domain-containing protein" evidence="2">
    <location>
        <begin position="17"/>
        <end position="307"/>
    </location>
</feature>
<evidence type="ECO:0000313" key="5">
    <source>
        <dbReference type="Proteomes" id="UP001201980"/>
    </source>
</evidence>
<dbReference type="SMART" id="SM00450">
    <property type="entry name" value="RHOD"/>
    <property type="match status" value="2"/>
</dbReference>